<protein>
    <submittedName>
        <fullName evidence="1">HAD family hydrolase</fullName>
    </submittedName>
</protein>
<evidence type="ECO:0000313" key="2">
    <source>
        <dbReference type="Proteomes" id="UP001212803"/>
    </source>
</evidence>
<evidence type="ECO:0000313" key="1">
    <source>
        <dbReference type="EMBL" id="WBL35421.1"/>
    </source>
</evidence>
<keyword evidence="2" id="KW-1185">Reference proteome</keyword>
<dbReference type="Proteomes" id="UP001212803">
    <property type="component" value="Chromosome"/>
</dbReference>
<dbReference type="RefSeq" id="WP_270055947.1">
    <property type="nucleotide sequence ID" value="NZ_CP115149.1"/>
</dbReference>
<dbReference type="SUPFAM" id="SSF56784">
    <property type="entry name" value="HAD-like"/>
    <property type="match status" value="1"/>
</dbReference>
<gene>
    <name evidence="1" type="ORF">O0235_11625</name>
</gene>
<proteinExistence type="predicted"/>
<name>A0ABY7M4G3_9CHLR</name>
<dbReference type="EMBL" id="CP115149">
    <property type="protein sequence ID" value="WBL35421.1"/>
    <property type="molecule type" value="Genomic_DNA"/>
</dbReference>
<accession>A0ABY7M4G3</accession>
<organism evidence="1 2">
    <name type="scientific">Tepidiforma flava</name>
    <dbReference type="NCBI Taxonomy" id="3004094"/>
    <lineage>
        <taxon>Bacteria</taxon>
        <taxon>Bacillati</taxon>
        <taxon>Chloroflexota</taxon>
        <taxon>Tepidiformia</taxon>
        <taxon>Tepidiformales</taxon>
        <taxon>Tepidiformaceae</taxon>
        <taxon>Tepidiforma</taxon>
    </lineage>
</organism>
<dbReference type="Pfam" id="PF00702">
    <property type="entry name" value="Hydrolase"/>
    <property type="match status" value="1"/>
</dbReference>
<dbReference type="InterPro" id="IPR036412">
    <property type="entry name" value="HAD-like_sf"/>
</dbReference>
<reference evidence="1 2" key="1">
    <citation type="journal article" date="2023" name="ISME J.">
        <title>Thermophilic Dehalococcoidia with unusual traits shed light on an unexpected past.</title>
        <authorList>
            <person name="Palmer M."/>
            <person name="Covington J.K."/>
            <person name="Zhou E.M."/>
            <person name="Thomas S.C."/>
            <person name="Habib N."/>
            <person name="Seymour C.O."/>
            <person name="Lai D."/>
            <person name="Johnston J."/>
            <person name="Hashimi A."/>
            <person name="Jiao J.Y."/>
            <person name="Muok A.R."/>
            <person name="Liu L."/>
            <person name="Xian W.D."/>
            <person name="Zhi X.Y."/>
            <person name="Li M.M."/>
            <person name="Silva L.P."/>
            <person name="Bowen B.P."/>
            <person name="Louie K."/>
            <person name="Briegel A."/>
            <person name="Pett-Ridge J."/>
            <person name="Weber P.K."/>
            <person name="Tocheva E.I."/>
            <person name="Woyke T."/>
            <person name="Northen T.R."/>
            <person name="Mayali X."/>
            <person name="Li W.J."/>
            <person name="Hedlund B.P."/>
        </authorList>
    </citation>
    <scope>NUCLEOTIDE SEQUENCE [LARGE SCALE GENOMIC DNA]</scope>
    <source>
        <strain evidence="1 2">YIM 72310</strain>
    </source>
</reference>
<dbReference type="Gene3D" id="3.40.50.1000">
    <property type="entry name" value="HAD superfamily/HAD-like"/>
    <property type="match status" value="1"/>
</dbReference>
<dbReference type="CDD" id="cd01427">
    <property type="entry name" value="HAD_like"/>
    <property type="match status" value="1"/>
</dbReference>
<dbReference type="InterPro" id="IPR023214">
    <property type="entry name" value="HAD_sf"/>
</dbReference>
<dbReference type="GO" id="GO:0016787">
    <property type="term" value="F:hydrolase activity"/>
    <property type="evidence" value="ECO:0007669"/>
    <property type="project" value="UniProtKB-KW"/>
</dbReference>
<sequence>MNIFFDVDQTLVFIDQHTNALRPGAREAMQRLKAAGHRVYVWSAAGLAHVERVVHLHGLAEWVDGMFDKDPHVEPRPDFIIDDDWFLVEKYGGHCVAQYRGVDPEDREMEAALQRLAELGHL</sequence>
<keyword evidence="1" id="KW-0378">Hydrolase</keyword>